<dbReference type="Gene3D" id="3.40.309.10">
    <property type="entry name" value="Aldehyde Dehydrogenase, Chain A, domain 2"/>
    <property type="match status" value="1"/>
</dbReference>
<keyword evidence="3" id="KW-0560">Oxidoreductase</keyword>
<evidence type="ECO:0000313" key="6">
    <source>
        <dbReference type="Proteomes" id="UP001589535"/>
    </source>
</evidence>
<name>A0ABV5UDQ7_9PSEU</name>
<dbReference type="InterPro" id="IPR044148">
    <property type="entry name" value="ALDH_GabD1-like"/>
</dbReference>
<evidence type="ECO:0000313" key="5">
    <source>
        <dbReference type="EMBL" id="MFB9689519.1"/>
    </source>
</evidence>
<sequence>MAIATVNPATGETLRTFDELTDAEVDRKIARAVTAFHEHRRTSFAERAERMRRAADILEAETDELARLATLEMGKTLASAKAEVAKSAKGCRWFAEHTEALLADEPHDVDDDSGANVFTRYEPLGPVLAVMPWNFPYWQVFRFACPALMAGNVGLLKHASNVPQVALAIEDVLRRAGFAEGVFQTLLVGSKKIEAIIDDDRVRAVTLTGSEPAGRQVGARAGQNVKPSVLELGGSDAFIVMPSADLDDAVDNAVASRMLNNAQSCINAKRFIVHEDVAEEFTRRLVSQLEGLRIGDPMADDTDLGPLASPDAVETLAKQVSDTVAAGARLLTGGHPIERPGNYFEPTALTDIPEGSPGHREEFFGPVALIWTARDVDDAIRIANDSTFGLGGSAWTRDEAEQQRFVTEVETGMIYINKFTASTPEVPFGGTKNSGYGRELAGFGPRAFVNAKTVWIA</sequence>
<comment type="caution">
    <text evidence="5">The sequence shown here is derived from an EMBL/GenBank/DDBJ whole genome shotgun (WGS) entry which is preliminary data.</text>
</comment>
<dbReference type="PANTHER" id="PTHR43217">
    <property type="entry name" value="SUCCINATE SEMIALDEHYDE DEHYDROGENASE [NAD(P)+] SAD"/>
    <property type="match status" value="1"/>
</dbReference>
<dbReference type="Pfam" id="PF00171">
    <property type="entry name" value="Aldedh"/>
    <property type="match status" value="1"/>
</dbReference>
<dbReference type="SUPFAM" id="SSF53720">
    <property type="entry name" value="ALDH-like"/>
    <property type="match status" value="1"/>
</dbReference>
<evidence type="ECO:0000256" key="2">
    <source>
        <dbReference type="ARBA" id="ARBA00022857"/>
    </source>
</evidence>
<feature type="domain" description="Aldehyde dehydrogenase" evidence="4">
    <location>
        <begin position="3"/>
        <end position="454"/>
    </location>
</feature>
<keyword evidence="2" id="KW-0521">NADP</keyword>
<reference evidence="5 6" key="1">
    <citation type="submission" date="2024-09" db="EMBL/GenBank/DDBJ databases">
        <authorList>
            <person name="Sun Q."/>
            <person name="Mori K."/>
        </authorList>
    </citation>
    <scope>NUCLEOTIDE SEQUENCE [LARGE SCALE GENOMIC DNA]</scope>
    <source>
        <strain evidence="5 6">JCM 13852</strain>
    </source>
</reference>
<protein>
    <submittedName>
        <fullName evidence="5">NAD-dependent succinate-semialdehyde dehydrogenase</fullName>
    </submittedName>
</protein>
<accession>A0ABV5UDQ7</accession>
<evidence type="ECO:0000256" key="3">
    <source>
        <dbReference type="ARBA" id="ARBA00023002"/>
    </source>
</evidence>
<evidence type="ECO:0000259" key="4">
    <source>
        <dbReference type="Pfam" id="PF00171"/>
    </source>
</evidence>
<dbReference type="InterPro" id="IPR016161">
    <property type="entry name" value="Ald_DH/histidinol_DH"/>
</dbReference>
<dbReference type="RefSeq" id="WP_378203405.1">
    <property type="nucleotide sequence ID" value="NZ_JBHMBK010000037.1"/>
</dbReference>
<dbReference type="InterPro" id="IPR016162">
    <property type="entry name" value="Ald_DH_N"/>
</dbReference>
<dbReference type="Gene3D" id="3.40.605.10">
    <property type="entry name" value="Aldehyde Dehydrogenase, Chain A, domain 1"/>
    <property type="match status" value="1"/>
</dbReference>
<evidence type="ECO:0000256" key="1">
    <source>
        <dbReference type="ARBA" id="ARBA00009986"/>
    </source>
</evidence>
<dbReference type="InterPro" id="IPR015590">
    <property type="entry name" value="Aldehyde_DH_dom"/>
</dbReference>
<comment type="similarity">
    <text evidence="1">Belongs to the aldehyde dehydrogenase family.</text>
</comment>
<dbReference type="InterPro" id="IPR047110">
    <property type="entry name" value="GABD/Sad-like"/>
</dbReference>
<gene>
    <name evidence="5" type="ORF">ACFFTO_35555</name>
</gene>
<dbReference type="Proteomes" id="UP001589535">
    <property type="component" value="Unassembled WGS sequence"/>
</dbReference>
<organism evidence="5 6">
    <name type="scientific">Amycolatopsis plumensis</name>
    <dbReference type="NCBI Taxonomy" id="236508"/>
    <lineage>
        <taxon>Bacteria</taxon>
        <taxon>Bacillati</taxon>
        <taxon>Actinomycetota</taxon>
        <taxon>Actinomycetes</taxon>
        <taxon>Pseudonocardiales</taxon>
        <taxon>Pseudonocardiaceae</taxon>
        <taxon>Amycolatopsis</taxon>
    </lineage>
</organism>
<dbReference type="EMBL" id="JBHMBK010000037">
    <property type="protein sequence ID" value="MFB9689519.1"/>
    <property type="molecule type" value="Genomic_DNA"/>
</dbReference>
<proteinExistence type="inferred from homology"/>
<keyword evidence="6" id="KW-1185">Reference proteome</keyword>
<dbReference type="PANTHER" id="PTHR43217:SF1">
    <property type="entry name" value="SUCCINATE SEMIALDEHYDE DEHYDROGENASE [NAD(P)+] SAD"/>
    <property type="match status" value="1"/>
</dbReference>
<dbReference type="CDD" id="cd07100">
    <property type="entry name" value="ALDH_SSADH1_GabD1"/>
    <property type="match status" value="1"/>
</dbReference>
<dbReference type="InterPro" id="IPR016163">
    <property type="entry name" value="Ald_DH_C"/>
</dbReference>